<dbReference type="GO" id="GO:0003676">
    <property type="term" value="F:nucleic acid binding"/>
    <property type="evidence" value="ECO:0007669"/>
    <property type="project" value="InterPro"/>
</dbReference>
<keyword evidence="3" id="KW-1185">Reference proteome</keyword>
<dbReference type="Pfam" id="PF13456">
    <property type="entry name" value="RVT_3"/>
    <property type="match status" value="1"/>
</dbReference>
<gene>
    <name evidence="2" type="ORF">Cni_G08820</name>
</gene>
<reference evidence="2 3" key="1">
    <citation type="submission" date="2023-10" db="EMBL/GenBank/DDBJ databases">
        <title>Chromosome-scale genome assembly provides insights into flower coloration mechanisms of Canna indica.</title>
        <authorList>
            <person name="Li C."/>
        </authorList>
    </citation>
    <scope>NUCLEOTIDE SEQUENCE [LARGE SCALE GENOMIC DNA]</scope>
    <source>
        <tissue evidence="2">Flower</tissue>
    </source>
</reference>
<dbReference type="InterPro" id="IPR002156">
    <property type="entry name" value="RNaseH_domain"/>
</dbReference>
<dbReference type="Proteomes" id="UP001327560">
    <property type="component" value="Chromosome 3"/>
</dbReference>
<dbReference type="PANTHER" id="PTHR47723:SF19">
    <property type="entry name" value="POLYNUCLEOTIDYL TRANSFERASE, RIBONUCLEASE H-LIKE SUPERFAMILY PROTEIN"/>
    <property type="match status" value="1"/>
</dbReference>
<protein>
    <recommendedName>
        <fullName evidence="1">RNase H type-1 domain-containing protein</fullName>
    </recommendedName>
</protein>
<name>A0AAQ3K4Q1_9LILI</name>
<dbReference type="InterPro" id="IPR053151">
    <property type="entry name" value="RNase_H-like"/>
</dbReference>
<organism evidence="2 3">
    <name type="scientific">Canna indica</name>
    <name type="common">Indian-shot</name>
    <dbReference type="NCBI Taxonomy" id="4628"/>
    <lineage>
        <taxon>Eukaryota</taxon>
        <taxon>Viridiplantae</taxon>
        <taxon>Streptophyta</taxon>
        <taxon>Embryophyta</taxon>
        <taxon>Tracheophyta</taxon>
        <taxon>Spermatophyta</taxon>
        <taxon>Magnoliopsida</taxon>
        <taxon>Liliopsida</taxon>
        <taxon>Zingiberales</taxon>
        <taxon>Cannaceae</taxon>
        <taxon>Canna</taxon>
    </lineage>
</organism>
<feature type="domain" description="RNase H type-1" evidence="1">
    <location>
        <begin position="61"/>
        <end position="139"/>
    </location>
</feature>
<evidence type="ECO:0000313" key="2">
    <source>
        <dbReference type="EMBL" id="WOL00107.1"/>
    </source>
</evidence>
<dbReference type="AlphaFoldDB" id="A0AAQ3K4Q1"/>
<evidence type="ECO:0000259" key="1">
    <source>
        <dbReference type="Pfam" id="PF13456"/>
    </source>
</evidence>
<dbReference type="EMBL" id="CP136892">
    <property type="protein sequence ID" value="WOL00107.1"/>
    <property type="molecule type" value="Genomic_DNA"/>
</dbReference>
<dbReference type="InterPro" id="IPR044730">
    <property type="entry name" value="RNase_H-like_dom_plant"/>
</dbReference>
<evidence type="ECO:0000313" key="3">
    <source>
        <dbReference type="Proteomes" id="UP001327560"/>
    </source>
</evidence>
<dbReference type="InterPro" id="IPR012337">
    <property type="entry name" value="RNaseH-like_sf"/>
</dbReference>
<dbReference type="CDD" id="cd06222">
    <property type="entry name" value="RNase_H_like"/>
    <property type="match status" value="1"/>
</dbReference>
<sequence length="151" mass="16513">MEVKDKSLVNISMKRDLRMIAAETGINISSVTDTMVPGEPDPNAISASKRGDVIGQAEIYCDAAWVENSGKAGFGVLIKNCAGVTVVEHSSSRFISFALSAEIWAIWNGVHLVKHLELVNAVVFSDSLKAINFLNKTHKAPWYLIDLIRDI</sequence>
<accession>A0AAQ3K4Q1</accession>
<dbReference type="InterPro" id="IPR036397">
    <property type="entry name" value="RNaseH_sf"/>
</dbReference>
<dbReference type="Gene3D" id="3.30.420.10">
    <property type="entry name" value="Ribonuclease H-like superfamily/Ribonuclease H"/>
    <property type="match status" value="1"/>
</dbReference>
<dbReference type="GO" id="GO:0004523">
    <property type="term" value="F:RNA-DNA hybrid ribonuclease activity"/>
    <property type="evidence" value="ECO:0007669"/>
    <property type="project" value="InterPro"/>
</dbReference>
<dbReference type="SUPFAM" id="SSF53098">
    <property type="entry name" value="Ribonuclease H-like"/>
    <property type="match status" value="1"/>
</dbReference>
<dbReference type="PANTHER" id="PTHR47723">
    <property type="entry name" value="OS05G0353850 PROTEIN"/>
    <property type="match status" value="1"/>
</dbReference>
<proteinExistence type="predicted"/>